<gene>
    <name evidence="1" type="ORF">HMPREF9442_01219</name>
</gene>
<proteinExistence type="predicted"/>
<keyword evidence="2" id="KW-1185">Reference proteome</keyword>
<evidence type="ECO:0000313" key="2">
    <source>
        <dbReference type="Proteomes" id="UP000005546"/>
    </source>
</evidence>
<dbReference type="HOGENOM" id="CLU_2736422_0_0_10"/>
<accession>F3QSQ9</accession>
<dbReference type="EMBL" id="AFBR01000028">
    <property type="protein sequence ID" value="EGG55346.1"/>
    <property type="molecule type" value="Genomic_DNA"/>
</dbReference>
<dbReference type="STRING" id="762982.HMPREF9442_01219"/>
<protein>
    <submittedName>
        <fullName evidence="1">Conserved domain protein</fullName>
    </submittedName>
</protein>
<dbReference type="RefSeq" id="WP_008626169.1">
    <property type="nucleotide sequence ID" value="NZ_GL883831.1"/>
</dbReference>
<sequence>MTEDIKNSMIGLMVTVGTDMERKFAWCIRKVNGKDIIFLHGRENGLSAFNEKDYITAIPVDRILSCLKLLV</sequence>
<dbReference type="Proteomes" id="UP000005546">
    <property type="component" value="Unassembled WGS sequence"/>
</dbReference>
<evidence type="ECO:0000313" key="1">
    <source>
        <dbReference type="EMBL" id="EGG55346.1"/>
    </source>
</evidence>
<dbReference type="AlphaFoldDB" id="F3QSQ9"/>
<organism evidence="1 2">
    <name type="scientific">Paraprevotella xylaniphila YIT 11841</name>
    <dbReference type="NCBI Taxonomy" id="762982"/>
    <lineage>
        <taxon>Bacteria</taxon>
        <taxon>Pseudomonadati</taxon>
        <taxon>Bacteroidota</taxon>
        <taxon>Bacteroidia</taxon>
        <taxon>Bacteroidales</taxon>
        <taxon>Prevotellaceae</taxon>
        <taxon>Paraprevotella</taxon>
    </lineage>
</organism>
<name>F3QSQ9_9BACT</name>
<comment type="caution">
    <text evidence="1">The sequence shown here is derived from an EMBL/GenBank/DDBJ whole genome shotgun (WGS) entry which is preliminary data.</text>
</comment>
<reference evidence="1 2" key="1">
    <citation type="submission" date="2011-02" db="EMBL/GenBank/DDBJ databases">
        <authorList>
            <person name="Weinstock G."/>
            <person name="Sodergren E."/>
            <person name="Clifton S."/>
            <person name="Fulton L."/>
            <person name="Fulton B."/>
            <person name="Courtney L."/>
            <person name="Fronick C."/>
            <person name="Harrison M."/>
            <person name="Strong C."/>
            <person name="Farmer C."/>
            <person name="Delahaunty K."/>
            <person name="Markovic C."/>
            <person name="Hall O."/>
            <person name="Minx P."/>
            <person name="Tomlinson C."/>
            <person name="Mitreva M."/>
            <person name="Hou S."/>
            <person name="Chen J."/>
            <person name="Wollam A."/>
            <person name="Pepin K.H."/>
            <person name="Johnson M."/>
            <person name="Bhonagiri V."/>
            <person name="Zhang X."/>
            <person name="Suruliraj S."/>
            <person name="Warren W."/>
            <person name="Chinwalla A."/>
            <person name="Mardis E.R."/>
            <person name="Wilson R.K."/>
        </authorList>
    </citation>
    <scope>NUCLEOTIDE SEQUENCE [LARGE SCALE GENOMIC DNA]</scope>
    <source>
        <strain evidence="1 2">YIT 11841</strain>
    </source>
</reference>